<dbReference type="Proteomes" id="UP000789831">
    <property type="component" value="Unassembled WGS sequence"/>
</dbReference>
<keyword evidence="2" id="KW-0472">Membrane</keyword>
<comment type="caution">
    <text evidence="3">The sequence shown here is derived from an EMBL/GenBank/DDBJ whole genome shotgun (WGS) entry which is preliminary data.</text>
</comment>
<evidence type="ECO:0000256" key="2">
    <source>
        <dbReference type="SAM" id="Phobius"/>
    </source>
</evidence>
<feature type="transmembrane region" description="Helical" evidence="2">
    <location>
        <begin position="110"/>
        <end position="131"/>
    </location>
</feature>
<evidence type="ECO:0000256" key="1">
    <source>
        <dbReference type="SAM" id="MobiDB-lite"/>
    </source>
</evidence>
<evidence type="ECO:0000313" key="3">
    <source>
        <dbReference type="EMBL" id="CAG8603314.1"/>
    </source>
</evidence>
<dbReference type="OrthoDB" id="2442631at2759"/>
<name>A0A9N9CLI5_9GLOM</name>
<protein>
    <submittedName>
        <fullName evidence="3">7354_t:CDS:1</fullName>
    </submittedName>
</protein>
<feature type="region of interest" description="Disordered" evidence="1">
    <location>
        <begin position="67"/>
        <end position="88"/>
    </location>
</feature>
<keyword evidence="2" id="KW-1133">Transmembrane helix</keyword>
<feature type="transmembrane region" description="Helical" evidence="2">
    <location>
        <begin position="163"/>
        <end position="179"/>
    </location>
</feature>
<accession>A0A9N9CLI5</accession>
<evidence type="ECO:0000313" key="4">
    <source>
        <dbReference type="Proteomes" id="UP000789831"/>
    </source>
</evidence>
<proteinExistence type="predicted"/>
<keyword evidence="4" id="KW-1185">Reference proteome</keyword>
<feature type="non-terminal residue" evidence="3">
    <location>
        <position position="1"/>
    </location>
</feature>
<keyword evidence="2" id="KW-0812">Transmembrane</keyword>
<dbReference type="AlphaFoldDB" id="A0A9N9CLI5"/>
<organism evidence="3 4">
    <name type="scientific">Ambispora gerdemannii</name>
    <dbReference type="NCBI Taxonomy" id="144530"/>
    <lineage>
        <taxon>Eukaryota</taxon>
        <taxon>Fungi</taxon>
        <taxon>Fungi incertae sedis</taxon>
        <taxon>Mucoromycota</taxon>
        <taxon>Glomeromycotina</taxon>
        <taxon>Glomeromycetes</taxon>
        <taxon>Archaeosporales</taxon>
        <taxon>Ambisporaceae</taxon>
        <taxon>Ambispora</taxon>
    </lineage>
</organism>
<sequence length="180" mass="20325">NQDPQHPNSFIIKTDNQKLLGLVRTDKNGTTYWKFKERNKKKKVIKENDPQSSPVADNIQKFQQRQSKSQERQNLAENQLNPHGNNSNAIRDLNGSLSALKPDNSETTKLITYALVATAIVGIFGALNSFYDEKLKDTIENKSSEYKDLASEFIAKSLNYQKAMLAIGLGIFLLLTIAYF</sequence>
<gene>
    <name evidence="3" type="ORF">AGERDE_LOCUS9211</name>
</gene>
<reference evidence="3" key="1">
    <citation type="submission" date="2021-06" db="EMBL/GenBank/DDBJ databases">
        <authorList>
            <person name="Kallberg Y."/>
            <person name="Tangrot J."/>
            <person name="Rosling A."/>
        </authorList>
    </citation>
    <scope>NUCLEOTIDE SEQUENCE</scope>
    <source>
        <strain evidence="3">MT106</strain>
    </source>
</reference>
<dbReference type="EMBL" id="CAJVPL010002214">
    <property type="protein sequence ID" value="CAG8603314.1"/>
    <property type="molecule type" value="Genomic_DNA"/>
</dbReference>